<gene>
    <name evidence="2" type="ORF">JOF34_001186</name>
</gene>
<proteinExistence type="predicted"/>
<comment type="caution">
    <text evidence="2">The sequence shown here is derived from an EMBL/GenBank/DDBJ whole genome shotgun (WGS) entry which is preliminary data.</text>
</comment>
<organism evidence="2 3">
    <name type="scientific">Microbacterium amylolyticum</name>
    <dbReference type="NCBI Taxonomy" id="936337"/>
    <lineage>
        <taxon>Bacteria</taxon>
        <taxon>Bacillati</taxon>
        <taxon>Actinomycetota</taxon>
        <taxon>Actinomycetes</taxon>
        <taxon>Micrococcales</taxon>
        <taxon>Microbacteriaceae</taxon>
        <taxon>Microbacterium</taxon>
    </lineage>
</organism>
<keyword evidence="3" id="KW-1185">Reference proteome</keyword>
<name>A0ABS4ZH41_9MICO</name>
<evidence type="ECO:0000313" key="2">
    <source>
        <dbReference type="EMBL" id="MBP2436600.1"/>
    </source>
</evidence>
<evidence type="ECO:0000313" key="3">
    <source>
        <dbReference type="Proteomes" id="UP001519362"/>
    </source>
</evidence>
<reference evidence="2 3" key="1">
    <citation type="submission" date="2021-03" db="EMBL/GenBank/DDBJ databases">
        <title>Sequencing the genomes of 1000 actinobacteria strains.</title>
        <authorList>
            <person name="Klenk H.-P."/>
        </authorList>
    </citation>
    <scope>NUCLEOTIDE SEQUENCE [LARGE SCALE GENOMIC DNA]</scope>
    <source>
        <strain evidence="2 3">DSM 24221</strain>
    </source>
</reference>
<sequence length="224" mass="24618">MANRKPRRQSKAVYRRRRLVLVVFSLLVLAGVTTAIVFGVRWLVQEQPWQNLPFVGSSNEQPEEEPDPIPTLLPTAAPDPEADDESDEEPEPQACAPADLKLEALTDKSDYAAGETPALSIRLTNLAEMDCIVNVGTTQQVFTVTSGPDTWWRSTDCQAEPEDAWVTLEAGQVVETSEPVTWNRQRSTPETCDADERPGATAGTYVLEVAIGEAHSEPASFILR</sequence>
<accession>A0ABS4ZH41</accession>
<protein>
    <recommendedName>
        <fullName evidence="4">DUF4232 domain-containing protein</fullName>
    </recommendedName>
</protein>
<dbReference type="Proteomes" id="UP001519362">
    <property type="component" value="Unassembled WGS sequence"/>
</dbReference>
<feature type="compositionally biased region" description="Low complexity" evidence="1">
    <location>
        <begin position="70"/>
        <end position="79"/>
    </location>
</feature>
<dbReference type="EMBL" id="JAGIOL010000001">
    <property type="protein sequence ID" value="MBP2436600.1"/>
    <property type="molecule type" value="Genomic_DNA"/>
</dbReference>
<evidence type="ECO:0008006" key="4">
    <source>
        <dbReference type="Google" id="ProtNLM"/>
    </source>
</evidence>
<evidence type="ECO:0000256" key="1">
    <source>
        <dbReference type="SAM" id="MobiDB-lite"/>
    </source>
</evidence>
<feature type="region of interest" description="Disordered" evidence="1">
    <location>
        <begin position="54"/>
        <end position="93"/>
    </location>
</feature>
<dbReference type="RefSeq" id="WP_165136004.1">
    <property type="nucleotide sequence ID" value="NZ_CP049253.1"/>
</dbReference>
<feature type="compositionally biased region" description="Acidic residues" evidence="1">
    <location>
        <begin position="80"/>
        <end position="91"/>
    </location>
</feature>